<dbReference type="EMBL" id="MW376476">
    <property type="protein sequence ID" value="QTH78844.1"/>
    <property type="molecule type" value="Genomic_DNA"/>
</dbReference>
<keyword evidence="10 15" id="KW-1133">Transmembrane helix</keyword>
<keyword evidence="9 15" id="KW-0249">Electron transport</keyword>
<evidence type="ECO:0000256" key="13">
    <source>
        <dbReference type="ARBA" id="ARBA00023128"/>
    </source>
</evidence>
<dbReference type="GO" id="GO:0008137">
    <property type="term" value="F:NADH dehydrogenase (ubiquinone) activity"/>
    <property type="evidence" value="ECO:0007669"/>
    <property type="project" value="UniProtKB-EC"/>
</dbReference>
<proteinExistence type="inferred from homology"/>
<evidence type="ECO:0000256" key="11">
    <source>
        <dbReference type="ARBA" id="ARBA00023027"/>
    </source>
</evidence>
<dbReference type="Pfam" id="PF00420">
    <property type="entry name" value="Oxidored_q2"/>
    <property type="match status" value="1"/>
</dbReference>
<keyword evidence="15" id="KW-0999">Mitochondrion inner membrane</keyword>
<evidence type="ECO:0000256" key="9">
    <source>
        <dbReference type="ARBA" id="ARBA00022982"/>
    </source>
</evidence>
<evidence type="ECO:0000256" key="15">
    <source>
        <dbReference type="RuleBase" id="RU004419"/>
    </source>
</evidence>
<dbReference type="GO" id="GO:0016651">
    <property type="term" value="F:oxidoreductase activity, acting on NAD(P)H"/>
    <property type="evidence" value="ECO:0007669"/>
    <property type="project" value="InterPro"/>
</dbReference>
<reference evidence="16" key="1">
    <citation type="submission" date="2020-12" db="EMBL/GenBank/DDBJ databases">
        <title>The complete mitochondrial genome of Anneissia intermedia (Echinodermata: Crinoidea: Comatulidae), from South Korea.</title>
        <authorList>
            <person name="Lee T."/>
            <person name="Kim P."/>
            <person name="Shin S."/>
        </authorList>
    </citation>
    <scope>NUCLEOTIDE SEQUENCE</scope>
</reference>
<keyword evidence="13 15" id="KW-0496">Mitochondrion</keyword>
<accession>A0A8A6C3G9</accession>
<keyword evidence="11 15" id="KW-0520">NAD</keyword>
<keyword evidence="6 15" id="KW-0679">Respiratory chain</keyword>
<dbReference type="GO" id="GO:0030964">
    <property type="term" value="C:NADH dehydrogenase complex"/>
    <property type="evidence" value="ECO:0007669"/>
    <property type="project" value="TreeGrafter"/>
</dbReference>
<comment type="similarity">
    <text evidence="2 15">Belongs to the complex I subunit 4L family.</text>
</comment>
<evidence type="ECO:0000256" key="3">
    <source>
        <dbReference type="ARBA" id="ARBA00012944"/>
    </source>
</evidence>
<dbReference type="PANTHER" id="PTHR11434:SF0">
    <property type="entry name" value="NADH-UBIQUINONE OXIDOREDUCTASE CHAIN 4L"/>
    <property type="match status" value="1"/>
</dbReference>
<dbReference type="Gene3D" id="1.10.287.3510">
    <property type="match status" value="1"/>
</dbReference>
<dbReference type="InterPro" id="IPR039428">
    <property type="entry name" value="NUOK/Mnh_C1-like"/>
</dbReference>
<keyword evidence="12 15" id="KW-0830">Ubiquinone</keyword>
<keyword evidence="8 15" id="KW-1278">Translocase</keyword>
<keyword evidence="7 15" id="KW-0812">Transmembrane</keyword>
<keyword evidence="5 15" id="KW-0813">Transport</keyword>
<dbReference type="GO" id="GO:0005743">
    <property type="term" value="C:mitochondrial inner membrane"/>
    <property type="evidence" value="ECO:0007669"/>
    <property type="project" value="UniProtKB-SubCell"/>
</dbReference>
<dbReference type="AlphaFoldDB" id="A0A8A6C3G9"/>
<evidence type="ECO:0000256" key="1">
    <source>
        <dbReference type="ARBA" id="ARBA00004225"/>
    </source>
</evidence>
<evidence type="ECO:0000256" key="7">
    <source>
        <dbReference type="ARBA" id="ARBA00022692"/>
    </source>
</evidence>
<evidence type="ECO:0000313" key="16">
    <source>
        <dbReference type="EMBL" id="QTH78844.1"/>
    </source>
</evidence>
<dbReference type="RefSeq" id="YP_010241114.1">
    <property type="nucleotide sequence ID" value="NC_059908.1"/>
</dbReference>
<evidence type="ECO:0000256" key="5">
    <source>
        <dbReference type="ARBA" id="ARBA00022448"/>
    </source>
</evidence>
<keyword evidence="14 15" id="KW-0472">Membrane</keyword>
<protein>
    <recommendedName>
        <fullName evidence="4 15">NADH-ubiquinone oxidoreductase chain 4L</fullName>
        <ecNumber evidence="3 15">7.1.1.2</ecNumber>
    </recommendedName>
</protein>
<evidence type="ECO:0000256" key="10">
    <source>
        <dbReference type="ARBA" id="ARBA00022989"/>
    </source>
</evidence>
<dbReference type="PROSITE" id="PS51257">
    <property type="entry name" value="PROKAR_LIPOPROTEIN"/>
    <property type="match status" value="1"/>
</dbReference>
<feature type="transmembrane region" description="Helical" evidence="15">
    <location>
        <begin position="28"/>
        <end position="49"/>
    </location>
</feature>
<dbReference type="CTD" id="4539"/>
<evidence type="ECO:0000256" key="4">
    <source>
        <dbReference type="ARBA" id="ARBA00016612"/>
    </source>
</evidence>
<comment type="subcellular location">
    <subcellularLocation>
        <location evidence="15">Mitochondrion inner membrane</location>
        <topology evidence="15">Multi-pass membrane protein</topology>
    </subcellularLocation>
    <subcellularLocation>
        <location evidence="1">Mitochondrion membrane</location>
        <topology evidence="1">Multi-pass membrane protein</topology>
    </subcellularLocation>
</comment>
<feature type="transmembrane region" description="Helical" evidence="15">
    <location>
        <begin position="61"/>
        <end position="81"/>
    </location>
</feature>
<evidence type="ECO:0000256" key="14">
    <source>
        <dbReference type="ARBA" id="ARBA00023136"/>
    </source>
</evidence>
<dbReference type="GeneID" id="69239862"/>
<dbReference type="GO" id="GO:0042773">
    <property type="term" value="P:ATP synthesis coupled electron transport"/>
    <property type="evidence" value="ECO:0007669"/>
    <property type="project" value="UniProtKB-UniRule"/>
</dbReference>
<gene>
    <name evidence="16" type="primary">ND4L</name>
</gene>
<evidence type="ECO:0000256" key="6">
    <source>
        <dbReference type="ARBA" id="ARBA00022660"/>
    </source>
</evidence>
<evidence type="ECO:0000256" key="2">
    <source>
        <dbReference type="ARBA" id="ARBA00010519"/>
    </source>
</evidence>
<dbReference type="PANTHER" id="PTHR11434">
    <property type="entry name" value="NADH-UBIQUINONE OXIDOREDUCTASE SUBUNIT ND4L"/>
    <property type="match status" value="1"/>
</dbReference>
<dbReference type="InterPro" id="IPR001133">
    <property type="entry name" value="NADH_UbQ_OxRdtase_chain4L/K"/>
</dbReference>
<comment type="catalytic activity">
    <reaction evidence="15">
        <text>a ubiquinone + NADH + 5 H(+)(in) = a ubiquinol + NAD(+) + 4 H(+)(out)</text>
        <dbReference type="Rhea" id="RHEA:29091"/>
        <dbReference type="Rhea" id="RHEA-COMP:9565"/>
        <dbReference type="Rhea" id="RHEA-COMP:9566"/>
        <dbReference type="ChEBI" id="CHEBI:15378"/>
        <dbReference type="ChEBI" id="CHEBI:16389"/>
        <dbReference type="ChEBI" id="CHEBI:17976"/>
        <dbReference type="ChEBI" id="CHEBI:57540"/>
        <dbReference type="ChEBI" id="CHEBI:57945"/>
        <dbReference type="EC" id="7.1.1.2"/>
    </reaction>
</comment>
<geneLocation type="mitochondrion" evidence="16"/>
<evidence type="ECO:0000256" key="12">
    <source>
        <dbReference type="ARBA" id="ARBA00023075"/>
    </source>
</evidence>
<dbReference type="EC" id="7.1.1.2" evidence="3 15"/>
<evidence type="ECO:0000256" key="8">
    <source>
        <dbReference type="ARBA" id="ARBA00022967"/>
    </source>
</evidence>
<organism evidence="16">
    <name type="scientific">Anneissia intermedia</name>
    <dbReference type="NCBI Taxonomy" id="2819924"/>
    <lineage>
        <taxon>Eukaryota</taxon>
        <taxon>Metazoa</taxon>
        <taxon>Echinodermata</taxon>
        <taxon>Pelmatozoa</taxon>
        <taxon>Crinoidea</taxon>
        <taxon>Articulata</taxon>
        <taxon>Comatulida</taxon>
        <taxon>Comatulidae</taxon>
        <taxon>Comatulinae</taxon>
        <taxon>Anneissia</taxon>
    </lineage>
</organism>
<comment type="function">
    <text evidence="15">Core subunit of the mitochondrial membrane respiratory chain NADH dehydrogenase (Complex I) which catalyzes electron transfer from NADH through the respiratory chain, using ubiquinone as an electron acceptor.</text>
</comment>
<name>A0A8A6C3G9_9ECHI</name>
<sequence length="98" mass="11088">MKFLLVFMCFIFFLGCFGIFLNRKHLLTMMLCLELLLVSLFVNFSLLFSFYNNYSFSSSSLILLTFSACEASIGLGLLIAVSRSCGNNNVFSLNLLRI</sequence>